<organism evidence="1">
    <name type="scientific">Pontimicrobium sp. SW4</name>
    <dbReference type="NCBI Taxonomy" id="3153519"/>
    <lineage>
        <taxon>Bacteria</taxon>
        <taxon>Pseudomonadati</taxon>
        <taxon>Bacteroidota</taxon>
        <taxon>Flavobacteriia</taxon>
        <taxon>Flavobacteriales</taxon>
        <taxon>Flavobacteriaceae</taxon>
        <taxon>Pontimicrobium</taxon>
    </lineage>
</organism>
<dbReference type="AlphaFoldDB" id="A0AAU7BWM7"/>
<sequence length="149" mass="18039">MKTTQTNTKYVEWLNAETMYKNSIEWLSDLEFMKDEQLFFDDLIKSYTLQLIDSKYFKKSKKIIDTLSKLQTKTDLFIKYVKNHKNDLKIMVDGINQPKEEADYKNEHRRLIVEINNFVKEYREVKTNLFSVIKIIMKEEKLKKLIIKK</sequence>
<name>A0AAU7BWM7_9FLAO</name>
<protein>
    <submittedName>
        <fullName evidence="1">Uncharacterized protein</fullName>
    </submittedName>
</protein>
<gene>
    <name evidence="1" type="ORF">ABGB03_05565</name>
</gene>
<dbReference type="EMBL" id="CP157199">
    <property type="protein sequence ID" value="XBG62370.1"/>
    <property type="molecule type" value="Genomic_DNA"/>
</dbReference>
<accession>A0AAU7BWM7</accession>
<evidence type="ECO:0000313" key="1">
    <source>
        <dbReference type="EMBL" id="XBG62370.1"/>
    </source>
</evidence>
<dbReference type="RefSeq" id="WP_347925540.1">
    <property type="nucleotide sequence ID" value="NZ_CP157199.1"/>
</dbReference>
<reference evidence="1" key="1">
    <citation type="submission" date="2024-05" db="EMBL/GenBank/DDBJ databases">
        <title>Pontimicrobium maritimus sp. nov., isolated form sea water.</title>
        <authorList>
            <person name="Muhammad N."/>
            <person name="Vuong T.Q."/>
            <person name="Han H.L."/>
            <person name="Kim S.-G."/>
        </authorList>
    </citation>
    <scope>NUCLEOTIDE SEQUENCE</scope>
    <source>
        <strain evidence="1">SW4</strain>
    </source>
</reference>
<proteinExistence type="predicted"/>